<dbReference type="Proteomes" id="UP000324222">
    <property type="component" value="Unassembled WGS sequence"/>
</dbReference>
<dbReference type="EMBL" id="VSRR010000746">
    <property type="protein sequence ID" value="MPC19173.1"/>
    <property type="molecule type" value="Genomic_DNA"/>
</dbReference>
<evidence type="ECO:0000313" key="3">
    <source>
        <dbReference type="Proteomes" id="UP000324222"/>
    </source>
</evidence>
<evidence type="ECO:0000256" key="1">
    <source>
        <dbReference type="SAM" id="MobiDB-lite"/>
    </source>
</evidence>
<feature type="compositionally biased region" description="Pro residues" evidence="1">
    <location>
        <begin position="96"/>
        <end position="106"/>
    </location>
</feature>
<evidence type="ECO:0000313" key="2">
    <source>
        <dbReference type="EMBL" id="MPC19173.1"/>
    </source>
</evidence>
<gene>
    <name evidence="2" type="ORF">E2C01_012082</name>
</gene>
<accession>A0A5B7DD00</accession>
<sequence>MMTRNLTSARKRELLQRSTMGYINASFDTATDLTSIADALLLISGSTPKWLALVCIYYKKEGKKADKPDSHECIVESLGRVHHSNVPTQPVLLRCPPSPPPPPRGPPDSSFRSPHFLFALGHSVTV</sequence>
<dbReference type="AlphaFoldDB" id="A0A5B7DD00"/>
<comment type="caution">
    <text evidence="2">The sequence shown here is derived from an EMBL/GenBank/DDBJ whole genome shotgun (WGS) entry which is preliminary data.</text>
</comment>
<feature type="region of interest" description="Disordered" evidence="1">
    <location>
        <begin position="88"/>
        <end position="111"/>
    </location>
</feature>
<proteinExistence type="predicted"/>
<organism evidence="2 3">
    <name type="scientific">Portunus trituberculatus</name>
    <name type="common">Swimming crab</name>
    <name type="synonym">Neptunus trituberculatus</name>
    <dbReference type="NCBI Taxonomy" id="210409"/>
    <lineage>
        <taxon>Eukaryota</taxon>
        <taxon>Metazoa</taxon>
        <taxon>Ecdysozoa</taxon>
        <taxon>Arthropoda</taxon>
        <taxon>Crustacea</taxon>
        <taxon>Multicrustacea</taxon>
        <taxon>Malacostraca</taxon>
        <taxon>Eumalacostraca</taxon>
        <taxon>Eucarida</taxon>
        <taxon>Decapoda</taxon>
        <taxon>Pleocyemata</taxon>
        <taxon>Brachyura</taxon>
        <taxon>Eubrachyura</taxon>
        <taxon>Portunoidea</taxon>
        <taxon>Portunidae</taxon>
        <taxon>Portuninae</taxon>
        <taxon>Portunus</taxon>
    </lineage>
</organism>
<name>A0A5B7DD00_PORTR</name>
<protein>
    <submittedName>
        <fullName evidence="2">Uncharacterized protein</fullName>
    </submittedName>
</protein>
<keyword evidence="3" id="KW-1185">Reference proteome</keyword>
<reference evidence="2 3" key="1">
    <citation type="submission" date="2019-05" db="EMBL/GenBank/DDBJ databases">
        <title>Another draft genome of Portunus trituberculatus and its Hox gene families provides insights of decapod evolution.</title>
        <authorList>
            <person name="Jeong J.-H."/>
            <person name="Song I."/>
            <person name="Kim S."/>
            <person name="Choi T."/>
            <person name="Kim D."/>
            <person name="Ryu S."/>
            <person name="Kim W."/>
        </authorList>
    </citation>
    <scope>NUCLEOTIDE SEQUENCE [LARGE SCALE GENOMIC DNA]</scope>
    <source>
        <tissue evidence="2">Muscle</tissue>
    </source>
</reference>